<keyword evidence="2" id="KW-0472">Membrane</keyword>
<evidence type="ECO:0000256" key="2">
    <source>
        <dbReference type="SAM" id="Phobius"/>
    </source>
</evidence>
<feature type="region of interest" description="Disordered" evidence="1">
    <location>
        <begin position="327"/>
        <end position="371"/>
    </location>
</feature>
<evidence type="ECO:0008006" key="4">
    <source>
        <dbReference type="Google" id="ProtNLM"/>
    </source>
</evidence>
<feature type="region of interest" description="Disordered" evidence="1">
    <location>
        <begin position="272"/>
        <end position="304"/>
    </location>
</feature>
<proteinExistence type="predicted"/>
<feature type="transmembrane region" description="Helical" evidence="2">
    <location>
        <begin position="906"/>
        <end position="927"/>
    </location>
</feature>
<feature type="compositionally biased region" description="Polar residues" evidence="1">
    <location>
        <begin position="782"/>
        <end position="797"/>
    </location>
</feature>
<feature type="compositionally biased region" description="Basic and acidic residues" evidence="1">
    <location>
        <begin position="762"/>
        <end position="781"/>
    </location>
</feature>
<dbReference type="VEuPathDB" id="CryptoDB:Cvel_21106"/>
<name>A0A0G4GB56_9ALVE</name>
<reference evidence="3" key="1">
    <citation type="submission" date="2014-11" db="EMBL/GenBank/DDBJ databases">
        <authorList>
            <person name="Otto D Thomas"/>
            <person name="Naeem Raeece"/>
        </authorList>
    </citation>
    <scope>NUCLEOTIDE SEQUENCE</scope>
</reference>
<evidence type="ECO:0000313" key="3">
    <source>
        <dbReference type="EMBL" id="CEM26381.1"/>
    </source>
</evidence>
<feature type="region of interest" description="Disordered" evidence="1">
    <location>
        <begin position="730"/>
        <end position="797"/>
    </location>
</feature>
<evidence type="ECO:0000256" key="1">
    <source>
        <dbReference type="SAM" id="MobiDB-lite"/>
    </source>
</evidence>
<feature type="compositionally biased region" description="Low complexity" evidence="1">
    <location>
        <begin position="457"/>
        <end position="467"/>
    </location>
</feature>
<dbReference type="AlphaFoldDB" id="A0A0G4GB56"/>
<sequence length="1043" mass="111284">MSELGDPPLHEFDCSMATPFALGKGRLLFYPTGVRFECLRDCGAVGVWLSFDFFLQVRRQRMRLLSHQKALNIVVAAEADVTCRSVQDDGVLDDFDVPEVADEGAHAGSSVKCSFKNVERLGEAYDLLCDLWTNCKITLPFARHPNSLKIVVRGDGMSSFPSYSSSTVFSSVEPSTRDTRLGLRADVSPPETSRNPSLRNGEERGGWTDLGRESFRRRGGGASSAVSLASGAAGVLVGDIDENYHSAPEESPPPHFRTGMSMTTYHSALDHRRHSLQSEGERPFSPSLLSPSGPMQMLEEFIGDCPPLPLSGGASGALSFSSSSGIRRASLPSVPVSQSPQKISMPPKSSPSPVHEPAASPPEIPSRKLEGPPLLARRSSENVWKSPLAGAALSSETMETRRRRASSPFLSVRLSRGQSRDSLRGGLGGAGESGAVSPKGGLPSESSAPAIMLARQGSASLSSSGSASEEKRETPIESLSPRSQRQAVRRKRRFEGVVETAYMEAVRMKVPLSISTFFDSFLAHGCPHSLIQFHESQGAEDLKEFAWEGCDRELNFKQAVSPRVPFMPTMTRIEQSHRAAVLSVLPSSEGSSVCVTEMSEGAEGEEGGRRRVLFLEIISEALDVPFAESFLVLQQWALWEGGEEPPSGVLGSTSDLSSLLWKEGRSSTGLLEGVEEEGSGKGFPTSSFLVVETAVLLHKRSVFQAQILKRGVDDSARALNNWKQWASAPMSALAGGRRASPSSETEGGKERGQTETETGEVDGGKLVRMETDKSVRGDRETASTSTQEEIQPASMSESSLFVRIFRPLTNAAGSVAGVLASPFVKASGGSGKQRHGGFSSSHASSSEKATSPSSHGDSDEDRGGKKSQSQRRRRHSSQSPEWAGRGGGRDFGMNGGRQEAVERQGWSWGIVWFLVSFFVVIFGFFFLMGGAKDNPSSSIMHTPVTILLDGLGSVGESCLATLSPSRGAHGRPPFPLSPGSATGTGPKGGGLYGSAGVVSGVEGESLRERMVSVESSLDSLRQDLKDLKVLLAAQGGGGAEGQP</sequence>
<feature type="compositionally biased region" description="Gly residues" evidence="1">
    <location>
        <begin position="884"/>
        <end position="895"/>
    </location>
</feature>
<feature type="compositionally biased region" description="Basic and acidic residues" evidence="1">
    <location>
        <begin position="200"/>
        <end position="216"/>
    </location>
</feature>
<protein>
    <recommendedName>
        <fullName evidence="4">VASt domain-containing protein</fullName>
    </recommendedName>
</protein>
<keyword evidence="2" id="KW-0812">Transmembrane</keyword>
<feature type="compositionally biased region" description="Low complexity" evidence="1">
    <location>
        <begin position="283"/>
        <end position="294"/>
    </location>
</feature>
<keyword evidence="2" id="KW-1133">Transmembrane helix</keyword>
<dbReference type="EMBL" id="CDMZ01001051">
    <property type="protein sequence ID" value="CEM26381.1"/>
    <property type="molecule type" value="Genomic_DNA"/>
</dbReference>
<feature type="region of interest" description="Disordered" evidence="1">
    <location>
        <begin position="393"/>
        <end position="491"/>
    </location>
</feature>
<organism evidence="3">
    <name type="scientific">Chromera velia CCMP2878</name>
    <dbReference type="NCBI Taxonomy" id="1169474"/>
    <lineage>
        <taxon>Eukaryota</taxon>
        <taxon>Sar</taxon>
        <taxon>Alveolata</taxon>
        <taxon>Colpodellida</taxon>
        <taxon>Chromeraceae</taxon>
        <taxon>Chromera</taxon>
    </lineage>
</organism>
<accession>A0A0G4GB56</accession>
<feature type="compositionally biased region" description="Low complexity" evidence="1">
    <location>
        <begin position="839"/>
        <end position="854"/>
    </location>
</feature>
<feature type="region of interest" description="Disordered" evidence="1">
    <location>
        <begin position="166"/>
        <end position="224"/>
    </location>
</feature>
<gene>
    <name evidence="3" type="ORF">Cvel_21106</name>
</gene>
<feature type="region of interest" description="Disordered" evidence="1">
    <location>
        <begin position="826"/>
        <end position="895"/>
    </location>
</feature>
<feature type="compositionally biased region" description="Low complexity" evidence="1">
    <location>
        <begin position="327"/>
        <end position="353"/>
    </location>
</feature>